<protein>
    <submittedName>
        <fullName evidence="2">Uncharacterized protein</fullName>
    </submittedName>
</protein>
<accession>A0AAD6F4H3</accession>
<feature type="compositionally biased region" description="Polar residues" evidence="1">
    <location>
        <begin position="31"/>
        <end position="40"/>
    </location>
</feature>
<proteinExistence type="predicted"/>
<gene>
    <name evidence="2" type="ORF">JOQ06_016538</name>
</gene>
<keyword evidence="3" id="KW-1185">Reference proteome</keyword>
<dbReference type="EMBL" id="JAPTMU010000158">
    <property type="protein sequence ID" value="KAJ4920921.1"/>
    <property type="molecule type" value="Genomic_DNA"/>
</dbReference>
<reference evidence="2" key="1">
    <citation type="submission" date="2022-11" db="EMBL/GenBank/DDBJ databases">
        <title>Chromosome-level genome of Pogonophryne albipinna.</title>
        <authorList>
            <person name="Jo E."/>
        </authorList>
    </citation>
    <scope>NUCLEOTIDE SEQUENCE</scope>
    <source>
        <strain evidence="2">SGF0006</strain>
        <tissue evidence="2">Muscle</tissue>
    </source>
</reference>
<feature type="non-terminal residue" evidence="2">
    <location>
        <position position="1"/>
    </location>
</feature>
<comment type="caution">
    <text evidence="2">The sequence shown here is derived from an EMBL/GenBank/DDBJ whole genome shotgun (WGS) entry which is preliminary data.</text>
</comment>
<dbReference type="AlphaFoldDB" id="A0AAD6F4H3"/>
<feature type="region of interest" description="Disordered" evidence="1">
    <location>
        <begin position="1"/>
        <end position="57"/>
    </location>
</feature>
<organism evidence="2 3">
    <name type="scientific">Pogonophryne albipinna</name>
    <dbReference type="NCBI Taxonomy" id="1090488"/>
    <lineage>
        <taxon>Eukaryota</taxon>
        <taxon>Metazoa</taxon>
        <taxon>Chordata</taxon>
        <taxon>Craniata</taxon>
        <taxon>Vertebrata</taxon>
        <taxon>Euteleostomi</taxon>
        <taxon>Actinopterygii</taxon>
        <taxon>Neopterygii</taxon>
        <taxon>Teleostei</taxon>
        <taxon>Neoteleostei</taxon>
        <taxon>Acanthomorphata</taxon>
        <taxon>Eupercaria</taxon>
        <taxon>Perciformes</taxon>
        <taxon>Notothenioidei</taxon>
        <taxon>Pogonophryne</taxon>
    </lineage>
</organism>
<evidence type="ECO:0000256" key="1">
    <source>
        <dbReference type="SAM" id="MobiDB-lite"/>
    </source>
</evidence>
<sequence>MADRRRKRGIGESDSDTNTQETKGPAALSLTKVNTASTGDRPTGNPEHSPKCHSDPHLYVTLTPPQCHSDPHLYVTLTPPQWSHLKLRNTEGTSSQQQPPTCCTHSLLTSHTAAGANFRDDSHH</sequence>
<evidence type="ECO:0000313" key="3">
    <source>
        <dbReference type="Proteomes" id="UP001219934"/>
    </source>
</evidence>
<dbReference type="Proteomes" id="UP001219934">
    <property type="component" value="Unassembled WGS sequence"/>
</dbReference>
<name>A0AAD6F4H3_9TELE</name>
<evidence type="ECO:0000313" key="2">
    <source>
        <dbReference type="EMBL" id="KAJ4920921.1"/>
    </source>
</evidence>